<reference evidence="2 3" key="1">
    <citation type="journal article" date="2016" name="Nat. Commun.">
        <title>Thousands of microbial genomes shed light on interconnected biogeochemical processes in an aquifer system.</title>
        <authorList>
            <person name="Anantharaman K."/>
            <person name="Brown C.T."/>
            <person name="Hug L.A."/>
            <person name="Sharon I."/>
            <person name="Castelle C.J."/>
            <person name="Probst A.J."/>
            <person name="Thomas B.C."/>
            <person name="Singh A."/>
            <person name="Wilkins M.J."/>
            <person name="Karaoz U."/>
            <person name="Brodie E.L."/>
            <person name="Williams K.H."/>
            <person name="Hubbard S.S."/>
            <person name="Banfield J.F."/>
        </authorList>
    </citation>
    <scope>NUCLEOTIDE SEQUENCE [LARGE SCALE GENOMIC DNA]</scope>
</reference>
<accession>A0A1F6C663</accession>
<dbReference type="Proteomes" id="UP000178249">
    <property type="component" value="Unassembled WGS sequence"/>
</dbReference>
<organism evidence="2 3">
    <name type="scientific">Candidatus Kaiserbacteria bacterium RIFCSPHIGHO2_01_FULL_48_10</name>
    <dbReference type="NCBI Taxonomy" id="1798476"/>
    <lineage>
        <taxon>Bacteria</taxon>
        <taxon>Candidatus Kaiseribacteriota</taxon>
    </lineage>
</organism>
<feature type="transmembrane region" description="Helical" evidence="1">
    <location>
        <begin position="12"/>
        <end position="34"/>
    </location>
</feature>
<proteinExistence type="predicted"/>
<name>A0A1F6C663_9BACT</name>
<protein>
    <submittedName>
        <fullName evidence="2">Uncharacterized protein</fullName>
    </submittedName>
</protein>
<keyword evidence="1" id="KW-0812">Transmembrane</keyword>
<gene>
    <name evidence="2" type="ORF">A2841_00715</name>
</gene>
<dbReference type="Gene3D" id="2.40.10.10">
    <property type="entry name" value="Trypsin-like serine proteases"/>
    <property type="match status" value="2"/>
</dbReference>
<keyword evidence="1" id="KW-0472">Membrane</keyword>
<sequence>MDLEDLNKTQIILIVLLVSFVTSIATGIVTVSLLQRAPPAITQTVNRIVERTVETVVPRDTGPTQITTKETTVVVKEDDLITDAIAASLTKTGRVFSGTATSTPIVGLAAQISATTLITDASIVGKEHLVALGDTMGIFTVSQRFPEIGIAVLSEKSTTTVLAAPFRIADVSGMKLGQTVTALVSVASERVAIGAIAARYAFTNVSSGSADPISVRALDTTIGAGLSPGAPLINIFGDLIGIETTVAQVSPGVATFIAASDIAALLVAPKATSTPLQ</sequence>
<evidence type="ECO:0000256" key="1">
    <source>
        <dbReference type="SAM" id="Phobius"/>
    </source>
</evidence>
<keyword evidence="1" id="KW-1133">Transmembrane helix</keyword>
<evidence type="ECO:0000313" key="3">
    <source>
        <dbReference type="Proteomes" id="UP000178249"/>
    </source>
</evidence>
<dbReference type="InterPro" id="IPR043504">
    <property type="entry name" value="Peptidase_S1_PA_chymotrypsin"/>
</dbReference>
<dbReference type="EMBL" id="MFKP01000005">
    <property type="protein sequence ID" value="OGG44635.1"/>
    <property type="molecule type" value="Genomic_DNA"/>
</dbReference>
<evidence type="ECO:0000313" key="2">
    <source>
        <dbReference type="EMBL" id="OGG44635.1"/>
    </source>
</evidence>
<comment type="caution">
    <text evidence="2">The sequence shown here is derived from an EMBL/GenBank/DDBJ whole genome shotgun (WGS) entry which is preliminary data.</text>
</comment>
<dbReference type="AlphaFoldDB" id="A0A1F6C663"/>